<evidence type="ECO:0000313" key="3">
    <source>
        <dbReference type="EMBL" id="PGH29683.1"/>
    </source>
</evidence>
<accession>A0A2B7Z906</accession>
<reference evidence="3 4" key="1">
    <citation type="submission" date="2017-10" db="EMBL/GenBank/DDBJ databases">
        <title>Comparative genomics in systemic dimorphic fungi from Ajellomycetaceae.</title>
        <authorList>
            <person name="Munoz J.F."/>
            <person name="Mcewen J.G."/>
            <person name="Clay O.K."/>
            <person name="Cuomo C.A."/>
        </authorList>
    </citation>
    <scope>NUCLEOTIDE SEQUENCE [LARGE SCALE GENOMIC DNA]</scope>
    <source>
        <strain evidence="3 4">UAMH4076</strain>
    </source>
</reference>
<evidence type="ECO:0000259" key="2">
    <source>
        <dbReference type="Pfam" id="PF09044"/>
    </source>
</evidence>
<sequence length="120" mass="13173">MKISFILPIILATYASALGINCRGSSSCGGPECTIHELQKEIDKVSDSKVFARGEKIACCVQWPGFICAFTQDTDRRIDGRKAKQLFKGIVEHGCKKCGSNPFQDNDVKKGQLTVNYVLS</sequence>
<evidence type="ECO:0000256" key="1">
    <source>
        <dbReference type="SAM" id="SignalP"/>
    </source>
</evidence>
<keyword evidence="1" id="KW-0732">Signal</keyword>
<feature type="domain" description="Killer toxin Kp4" evidence="2">
    <location>
        <begin position="9"/>
        <end position="118"/>
    </location>
</feature>
<feature type="chain" id="PRO_5012383210" description="Killer toxin Kp4 domain-containing protein" evidence="1">
    <location>
        <begin position="20"/>
        <end position="120"/>
    </location>
</feature>
<dbReference type="Pfam" id="PF09044">
    <property type="entry name" value="Kp4"/>
    <property type="match status" value="1"/>
</dbReference>
<dbReference type="InterPro" id="IPR011329">
    <property type="entry name" value="Killer_tox_Kp4/SMK"/>
</dbReference>
<name>A0A2B7Z906_9EURO</name>
<protein>
    <recommendedName>
        <fullName evidence="2">Killer toxin Kp4 domain-containing protein</fullName>
    </recommendedName>
</protein>
<dbReference type="Gene3D" id="3.30.430.10">
    <property type="entry name" value="Killer Toxin P4, subunit A"/>
    <property type="match status" value="1"/>
</dbReference>
<gene>
    <name evidence="3" type="ORF">GX50_07568</name>
</gene>
<proteinExistence type="predicted"/>
<evidence type="ECO:0000313" key="4">
    <source>
        <dbReference type="Proteomes" id="UP000226031"/>
    </source>
</evidence>
<dbReference type="Proteomes" id="UP000226031">
    <property type="component" value="Unassembled WGS sequence"/>
</dbReference>
<comment type="caution">
    <text evidence="3">The sequence shown here is derived from an EMBL/GenBank/DDBJ whole genome shotgun (WGS) entry which is preliminary data.</text>
</comment>
<dbReference type="SUPFAM" id="SSF55221">
    <property type="entry name" value="Yeast killer toxins"/>
    <property type="match status" value="1"/>
</dbReference>
<dbReference type="GO" id="GO:0005576">
    <property type="term" value="C:extracellular region"/>
    <property type="evidence" value="ECO:0007669"/>
    <property type="project" value="InterPro"/>
</dbReference>
<keyword evidence="4" id="KW-1185">Reference proteome</keyword>
<dbReference type="InterPro" id="IPR015131">
    <property type="entry name" value="Killer_tox_Kp4"/>
</dbReference>
<dbReference type="EMBL" id="PDND01000220">
    <property type="protein sequence ID" value="PGH29683.1"/>
    <property type="molecule type" value="Genomic_DNA"/>
</dbReference>
<dbReference type="AlphaFoldDB" id="A0A2B7Z906"/>
<feature type="signal peptide" evidence="1">
    <location>
        <begin position="1"/>
        <end position="19"/>
    </location>
</feature>
<organism evidence="3 4">
    <name type="scientific">[Emmonsia] crescens</name>
    <dbReference type="NCBI Taxonomy" id="73230"/>
    <lineage>
        <taxon>Eukaryota</taxon>
        <taxon>Fungi</taxon>
        <taxon>Dikarya</taxon>
        <taxon>Ascomycota</taxon>
        <taxon>Pezizomycotina</taxon>
        <taxon>Eurotiomycetes</taxon>
        <taxon>Eurotiomycetidae</taxon>
        <taxon>Onygenales</taxon>
        <taxon>Ajellomycetaceae</taxon>
        <taxon>Emergomyces</taxon>
    </lineage>
</organism>